<dbReference type="Gene3D" id="3.90.50.10">
    <property type="entry name" value="Photosynthetic Reaction Center, subunit H, domain 2"/>
    <property type="match status" value="1"/>
</dbReference>
<evidence type="ECO:0000256" key="1">
    <source>
        <dbReference type="SAM" id="MobiDB-lite"/>
    </source>
</evidence>
<organism evidence="3 4">
    <name type="scientific">Actinocorallia longicatena</name>
    <dbReference type="NCBI Taxonomy" id="111803"/>
    <lineage>
        <taxon>Bacteria</taxon>
        <taxon>Bacillati</taxon>
        <taxon>Actinomycetota</taxon>
        <taxon>Actinomycetes</taxon>
        <taxon>Streptosporangiales</taxon>
        <taxon>Thermomonosporaceae</taxon>
        <taxon>Actinocorallia</taxon>
    </lineage>
</organism>
<accession>A0ABP6QIJ0</accession>
<evidence type="ECO:0000313" key="3">
    <source>
        <dbReference type="EMBL" id="GAA3233437.1"/>
    </source>
</evidence>
<sequence>MTTPLDIKKLLGARMTGSGGQELGSIEQVFFDDESGVQEWARLRMGGMLGGKDRFVPLGGGAMSGKDMTVPYSKDKVVGSPELVVDRHISPEQEERLRAYYELGSSAHTTNTTSTTTTTTTASSKTASAAAAGVAGAAGAAGAAGMATGRAAETRQDMRRDGDLSLLRSEERIHFRTEDVETGRVRLHKYVDVVPVEERVRLMHEEFEIERVPVSEGRGDIHEDSVEIVLRGQQAFASKEVIPVERVRLKVRQVPEERVMRDEIRRERIEIERFESASGHGFATGQHAKGTDGNASGRAGDAAGSMTGKAGDMADKAGDAAGKAFGKVKGMFDGK</sequence>
<dbReference type="InterPro" id="IPR014747">
    <property type="entry name" value="Bac_photo_RC_H_C"/>
</dbReference>
<proteinExistence type="predicted"/>
<dbReference type="Pfam" id="PF09557">
    <property type="entry name" value="DUF2382"/>
    <property type="match status" value="1"/>
</dbReference>
<gene>
    <name evidence="3" type="ORF">GCM10010468_65990</name>
</gene>
<dbReference type="InterPro" id="IPR052967">
    <property type="entry name" value="Stress_Response_Assoc"/>
</dbReference>
<dbReference type="InterPro" id="IPR019060">
    <property type="entry name" value="DUF2382"/>
</dbReference>
<dbReference type="InterPro" id="IPR011033">
    <property type="entry name" value="PRC_barrel-like_sf"/>
</dbReference>
<dbReference type="SUPFAM" id="SSF50346">
    <property type="entry name" value="PRC-barrel domain"/>
    <property type="match status" value="1"/>
</dbReference>
<feature type="region of interest" description="Disordered" evidence="1">
    <location>
        <begin position="104"/>
        <end position="125"/>
    </location>
</feature>
<comment type="caution">
    <text evidence="3">The sequence shown here is derived from an EMBL/GenBank/DDBJ whole genome shotgun (WGS) entry which is preliminary data.</text>
</comment>
<dbReference type="Proteomes" id="UP001501237">
    <property type="component" value="Unassembled WGS sequence"/>
</dbReference>
<dbReference type="PANTHER" id="PTHR38463:SF1">
    <property type="entry name" value="STRESS RESPONSE PROTEIN YSNF"/>
    <property type="match status" value="1"/>
</dbReference>
<feature type="region of interest" description="Disordered" evidence="1">
    <location>
        <begin position="278"/>
        <end position="311"/>
    </location>
</feature>
<evidence type="ECO:0000259" key="2">
    <source>
        <dbReference type="Pfam" id="PF09557"/>
    </source>
</evidence>
<keyword evidence="4" id="KW-1185">Reference proteome</keyword>
<reference evidence="4" key="1">
    <citation type="journal article" date="2019" name="Int. J. Syst. Evol. Microbiol.">
        <title>The Global Catalogue of Microorganisms (GCM) 10K type strain sequencing project: providing services to taxonomists for standard genome sequencing and annotation.</title>
        <authorList>
            <consortium name="The Broad Institute Genomics Platform"/>
            <consortium name="The Broad Institute Genome Sequencing Center for Infectious Disease"/>
            <person name="Wu L."/>
            <person name="Ma J."/>
        </authorList>
    </citation>
    <scope>NUCLEOTIDE SEQUENCE [LARGE SCALE GENOMIC DNA]</scope>
    <source>
        <strain evidence="4">JCM 9377</strain>
    </source>
</reference>
<dbReference type="RefSeq" id="WP_344836156.1">
    <property type="nucleotide sequence ID" value="NZ_BAAAUV010000025.1"/>
</dbReference>
<name>A0ABP6QIJ0_9ACTN</name>
<feature type="domain" description="DUF2382" evidence="2">
    <location>
        <begin position="168"/>
        <end position="271"/>
    </location>
</feature>
<dbReference type="EMBL" id="BAAAUV010000025">
    <property type="protein sequence ID" value="GAA3233437.1"/>
    <property type="molecule type" value="Genomic_DNA"/>
</dbReference>
<protein>
    <recommendedName>
        <fullName evidence="2">DUF2382 domain-containing protein</fullName>
    </recommendedName>
</protein>
<dbReference type="PANTHER" id="PTHR38463">
    <property type="entry name" value="STRESS RESPONSE PROTEIN YSNF"/>
    <property type="match status" value="1"/>
</dbReference>
<evidence type="ECO:0000313" key="4">
    <source>
        <dbReference type="Proteomes" id="UP001501237"/>
    </source>
</evidence>